<dbReference type="GO" id="GO:0022857">
    <property type="term" value="F:transmembrane transporter activity"/>
    <property type="evidence" value="ECO:0007669"/>
    <property type="project" value="InterPro"/>
</dbReference>
<feature type="transmembrane region" description="Helical" evidence="6">
    <location>
        <begin position="262"/>
        <end position="285"/>
    </location>
</feature>
<dbReference type="EMBL" id="ML213512">
    <property type="protein sequence ID" value="TFK50970.1"/>
    <property type="molecule type" value="Genomic_DNA"/>
</dbReference>
<feature type="transmembrane region" description="Helical" evidence="6">
    <location>
        <begin position="117"/>
        <end position="139"/>
    </location>
</feature>
<feature type="transmembrane region" description="Helical" evidence="6">
    <location>
        <begin position="61"/>
        <end position="81"/>
    </location>
</feature>
<comment type="subcellular location">
    <subcellularLocation>
        <location evidence="1">Membrane</location>
        <topology evidence="1">Multi-pass membrane protein</topology>
    </subcellularLocation>
</comment>
<name>A0A5C3N0H8_9AGAM</name>
<dbReference type="GO" id="GO:0005886">
    <property type="term" value="C:plasma membrane"/>
    <property type="evidence" value="ECO:0007669"/>
    <property type="project" value="TreeGrafter"/>
</dbReference>
<feature type="transmembrane region" description="Helical" evidence="6">
    <location>
        <begin position="179"/>
        <end position="199"/>
    </location>
</feature>
<evidence type="ECO:0000256" key="1">
    <source>
        <dbReference type="ARBA" id="ARBA00004141"/>
    </source>
</evidence>
<dbReference type="InterPro" id="IPR036259">
    <property type="entry name" value="MFS_trans_sf"/>
</dbReference>
<feature type="transmembrane region" description="Helical" evidence="6">
    <location>
        <begin position="526"/>
        <end position="545"/>
    </location>
</feature>
<keyword evidence="9" id="KW-1185">Reference proteome</keyword>
<dbReference type="InterPro" id="IPR011701">
    <property type="entry name" value="MFS"/>
</dbReference>
<evidence type="ECO:0000259" key="7">
    <source>
        <dbReference type="PROSITE" id="PS50850"/>
    </source>
</evidence>
<feature type="domain" description="Major facilitator superfamily (MFS) profile" evidence="7">
    <location>
        <begin position="27"/>
        <end position="550"/>
    </location>
</feature>
<feature type="transmembrane region" description="Helical" evidence="6">
    <location>
        <begin position="324"/>
        <end position="341"/>
    </location>
</feature>
<dbReference type="SUPFAM" id="SSF103473">
    <property type="entry name" value="MFS general substrate transporter"/>
    <property type="match status" value="2"/>
</dbReference>
<dbReference type="AlphaFoldDB" id="A0A5C3N0H8"/>
<dbReference type="PANTHER" id="PTHR23501:SF39">
    <property type="entry name" value="MULTIDRUG TRANSPORTER, PUTATIVE (AFU_ORTHOLOGUE AFUA_1G05010)-RELATED"/>
    <property type="match status" value="1"/>
</dbReference>
<feature type="compositionally biased region" description="Basic and acidic residues" evidence="5">
    <location>
        <begin position="581"/>
        <end position="593"/>
    </location>
</feature>
<sequence length="593" mass="63115">MTLGCFGGTSKSGQNGQGTSLATKISLMIALCIPVILETLDYTVVATAQPHIASIFHSLNLQSYIGTAYLLSSTVFIPFFGSLADIYGRHPTLQLSLLFFMIGSALSTGAHDMPTMLAGRGIAGIGAAGLTAVVRIILADSRSLDDNNWQTTMLMILYTIGYCVGPVIGGALVSVSFRWIFAINLPACTAAAILCFFILPRIAQKGKAPERLPVKFGQKESWFDKLLRIDWVGAVLFMGGGILLLLALNWGSTEAWRSAKVIVSFVVGGILFIAFGSYEVMLVHYRDSPVPPPLRMLWADPLVPMNVFLSYDACAVLYSNFVQGMVMMVMFYFVAIFMVIVEGVSATKAGVQLIYFAPGMGAGSFLSMQIIRITRQPRRAVQLGSLVMVVGLGFVSMGVDQNKRALVDGFMVMTGAGVGLSVASSILQVRFTQSEAKQARVTALTLFMRSFGGTVGLAQCGAVMNAKVSAHIVSAVRSGALSATGIGALGSGTWSSGSLGSLQTIDALPGAVQDVVHTAFTIGTRYSFISLVPWAGLAFITSMFLGRIPATDEKSNKVDVEESSGGKVKPDGDSTNALEMQEVRRSSVEGRRT</sequence>
<feature type="transmembrane region" description="Helical" evidence="6">
    <location>
        <begin position="380"/>
        <end position="399"/>
    </location>
</feature>
<feature type="transmembrane region" description="Helical" evidence="6">
    <location>
        <begin position="21"/>
        <end position="37"/>
    </location>
</feature>
<dbReference type="STRING" id="5364.A0A5C3N0H8"/>
<feature type="transmembrane region" description="Helical" evidence="6">
    <location>
        <begin position="229"/>
        <end position="250"/>
    </location>
</feature>
<evidence type="ECO:0000256" key="6">
    <source>
        <dbReference type="SAM" id="Phobius"/>
    </source>
</evidence>
<evidence type="ECO:0000256" key="2">
    <source>
        <dbReference type="ARBA" id="ARBA00022692"/>
    </source>
</evidence>
<gene>
    <name evidence="8" type="ORF">OE88DRAFT_1680919</name>
</gene>
<feature type="transmembrane region" description="Helical" evidence="6">
    <location>
        <begin position="93"/>
        <end position="111"/>
    </location>
</feature>
<dbReference type="PROSITE" id="PS50850">
    <property type="entry name" value="MFS"/>
    <property type="match status" value="1"/>
</dbReference>
<evidence type="ECO:0000256" key="3">
    <source>
        <dbReference type="ARBA" id="ARBA00022989"/>
    </source>
</evidence>
<protein>
    <submittedName>
        <fullName evidence="8">MFS general substrate transporter</fullName>
    </submittedName>
</protein>
<dbReference type="PRINTS" id="PR01036">
    <property type="entry name" value="TCRTETB"/>
</dbReference>
<feature type="transmembrane region" description="Helical" evidence="6">
    <location>
        <begin position="151"/>
        <end position="173"/>
    </location>
</feature>
<evidence type="ECO:0000313" key="8">
    <source>
        <dbReference type="EMBL" id="TFK50970.1"/>
    </source>
</evidence>
<dbReference type="Gene3D" id="1.20.1250.20">
    <property type="entry name" value="MFS general substrate transporter like domains"/>
    <property type="match status" value="1"/>
</dbReference>
<evidence type="ECO:0000313" key="9">
    <source>
        <dbReference type="Proteomes" id="UP000305948"/>
    </source>
</evidence>
<feature type="transmembrane region" description="Helical" evidence="6">
    <location>
        <begin position="297"/>
        <end position="318"/>
    </location>
</feature>
<keyword evidence="3 6" id="KW-1133">Transmembrane helix</keyword>
<feature type="region of interest" description="Disordered" evidence="5">
    <location>
        <begin position="553"/>
        <end position="593"/>
    </location>
</feature>
<accession>A0A5C3N0H8</accession>
<keyword evidence="4 6" id="KW-0472">Membrane</keyword>
<dbReference type="PANTHER" id="PTHR23501">
    <property type="entry name" value="MAJOR FACILITATOR SUPERFAMILY"/>
    <property type="match status" value="1"/>
</dbReference>
<dbReference type="InterPro" id="IPR020846">
    <property type="entry name" value="MFS_dom"/>
</dbReference>
<dbReference type="Pfam" id="PF07690">
    <property type="entry name" value="MFS_1"/>
    <property type="match status" value="1"/>
</dbReference>
<feature type="transmembrane region" description="Helical" evidence="6">
    <location>
        <begin position="406"/>
        <end position="427"/>
    </location>
</feature>
<evidence type="ECO:0000256" key="5">
    <source>
        <dbReference type="SAM" id="MobiDB-lite"/>
    </source>
</evidence>
<organism evidence="8 9">
    <name type="scientific">Heliocybe sulcata</name>
    <dbReference type="NCBI Taxonomy" id="5364"/>
    <lineage>
        <taxon>Eukaryota</taxon>
        <taxon>Fungi</taxon>
        <taxon>Dikarya</taxon>
        <taxon>Basidiomycota</taxon>
        <taxon>Agaricomycotina</taxon>
        <taxon>Agaricomycetes</taxon>
        <taxon>Gloeophyllales</taxon>
        <taxon>Gloeophyllaceae</taxon>
        <taxon>Heliocybe</taxon>
    </lineage>
</organism>
<keyword evidence="2 6" id="KW-0812">Transmembrane</keyword>
<reference evidence="8 9" key="1">
    <citation type="journal article" date="2019" name="Nat. Ecol. Evol.">
        <title>Megaphylogeny resolves global patterns of mushroom evolution.</title>
        <authorList>
            <person name="Varga T."/>
            <person name="Krizsan K."/>
            <person name="Foldi C."/>
            <person name="Dima B."/>
            <person name="Sanchez-Garcia M."/>
            <person name="Sanchez-Ramirez S."/>
            <person name="Szollosi G.J."/>
            <person name="Szarkandi J.G."/>
            <person name="Papp V."/>
            <person name="Albert L."/>
            <person name="Andreopoulos W."/>
            <person name="Angelini C."/>
            <person name="Antonin V."/>
            <person name="Barry K.W."/>
            <person name="Bougher N.L."/>
            <person name="Buchanan P."/>
            <person name="Buyck B."/>
            <person name="Bense V."/>
            <person name="Catcheside P."/>
            <person name="Chovatia M."/>
            <person name="Cooper J."/>
            <person name="Damon W."/>
            <person name="Desjardin D."/>
            <person name="Finy P."/>
            <person name="Geml J."/>
            <person name="Haridas S."/>
            <person name="Hughes K."/>
            <person name="Justo A."/>
            <person name="Karasinski D."/>
            <person name="Kautmanova I."/>
            <person name="Kiss B."/>
            <person name="Kocsube S."/>
            <person name="Kotiranta H."/>
            <person name="LaButti K.M."/>
            <person name="Lechner B.E."/>
            <person name="Liimatainen K."/>
            <person name="Lipzen A."/>
            <person name="Lukacs Z."/>
            <person name="Mihaltcheva S."/>
            <person name="Morgado L.N."/>
            <person name="Niskanen T."/>
            <person name="Noordeloos M.E."/>
            <person name="Ohm R.A."/>
            <person name="Ortiz-Santana B."/>
            <person name="Ovrebo C."/>
            <person name="Racz N."/>
            <person name="Riley R."/>
            <person name="Savchenko A."/>
            <person name="Shiryaev A."/>
            <person name="Soop K."/>
            <person name="Spirin V."/>
            <person name="Szebenyi C."/>
            <person name="Tomsovsky M."/>
            <person name="Tulloss R.E."/>
            <person name="Uehling J."/>
            <person name="Grigoriev I.V."/>
            <person name="Vagvolgyi C."/>
            <person name="Papp T."/>
            <person name="Martin F.M."/>
            <person name="Miettinen O."/>
            <person name="Hibbett D.S."/>
            <person name="Nagy L.G."/>
        </authorList>
    </citation>
    <scope>NUCLEOTIDE SEQUENCE [LARGE SCALE GENOMIC DNA]</scope>
    <source>
        <strain evidence="8 9">OMC1185</strain>
    </source>
</reference>
<dbReference type="OrthoDB" id="6770063at2759"/>
<evidence type="ECO:0000256" key="4">
    <source>
        <dbReference type="ARBA" id="ARBA00023136"/>
    </source>
</evidence>
<feature type="transmembrane region" description="Helical" evidence="6">
    <location>
        <begin position="353"/>
        <end position="374"/>
    </location>
</feature>
<dbReference type="Proteomes" id="UP000305948">
    <property type="component" value="Unassembled WGS sequence"/>
</dbReference>
<proteinExistence type="predicted"/>